<organism evidence="1 2">
    <name type="scientific">Portunus trituberculatus</name>
    <name type="common">Swimming crab</name>
    <name type="synonym">Neptunus trituberculatus</name>
    <dbReference type="NCBI Taxonomy" id="210409"/>
    <lineage>
        <taxon>Eukaryota</taxon>
        <taxon>Metazoa</taxon>
        <taxon>Ecdysozoa</taxon>
        <taxon>Arthropoda</taxon>
        <taxon>Crustacea</taxon>
        <taxon>Multicrustacea</taxon>
        <taxon>Malacostraca</taxon>
        <taxon>Eumalacostraca</taxon>
        <taxon>Eucarida</taxon>
        <taxon>Decapoda</taxon>
        <taxon>Pleocyemata</taxon>
        <taxon>Brachyura</taxon>
        <taxon>Eubrachyura</taxon>
        <taxon>Portunoidea</taxon>
        <taxon>Portunidae</taxon>
        <taxon>Portuninae</taxon>
        <taxon>Portunus</taxon>
    </lineage>
</organism>
<name>A0A5B7HKY5_PORTR</name>
<reference evidence="1 2" key="1">
    <citation type="submission" date="2019-05" db="EMBL/GenBank/DDBJ databases">
        <title>Another draft genome of Portunus trituberculatus and its Hox gene families provides insights of decapod evolution.</title>
        <authorList>
            <person name="Jeong J.-H."/>
            <person name="Song I."/>
            <person name="Kim S."/>
            <person name="Choi T."/>
            <person name="Kim D."/>
            <person name="Ryu S."/>
            <person name="Kim W."/>
        </authorList>
    </citation>
    <scope>NUCLEOTIDE SEQUENCE [LARGE SCALE GENOMIC DNA]</scope>
    <source>
        <tissue evidence="1">Muscle</tissue>
    </source>
</reference>
<evidence type="ECO:0000313" key="1">
    <source>
        <dbReference type="EMBL" id="MPC69917.1"/>
    </source>
</evidence>
<accession>A0A5B7HKY5</accession>
<keyword evidence="2" id="KW-1185">Reference proteome</keyword>
<evidence type="ECO:0000313" key="2">
    <source>
        <dbReference type="Proteomes" id="UP000324222"/>
    </source>
</evidence>
<gene>
    <name evidence="1" type="ORF">E2C01_064150</name>
</gene>
<dbReference type="Proteomes" id="UP000324222">
    <property type="component" value="Unassembled WGS sequence"/>
</dbReference>
<dbReference type="AlphaFoldDB" id="A0A5B7HKY5"/>
<protein>
    <submittedName>
        <fullName evidence="1">Uncharacterized protein</fullName>
    </submittedName>
</protein>
<sequence length="100" mass="11058">MVCRATSLARYQHYISRAMIVTRCRPSRLQSVSFLCGFLNTAIEKNTHLLLSLNSQPPILLPVLSLESPFLPGRELHVVAAAAAGYGEIFYEFGGVGKEY</sequence>
<comment type="caution">
    <text evidence="1">The sequence shown here is derived from an EMBL/GenBank/DDBJ whole genome shotgun (WGS) entry which is preliminary data.</text>
</comment>
<dbReference type="EMBL" id="VSRR010030210">
    <property type="protein sequence ID" value="MPC69917.1"/>
    <property type="molecule type" value="Genomic_DNA"/>
</dbReference>
<proteinExistence type="predicted"/>